<dbReference type="OrthoDB" id="5537631at2"/>
<organism evidence="2 3">
    <name type="scientific">Cystobacter fuscus (strain ATCC 25194 / DSM 2262 / NBRC 100088 / M29)</name>
    <dbReference type="NCBI Taxonomy" id="1242864"/>
    <lineage>
        <taxon>Bacteria</taxon>
        <taxon>Pseudomonadati</taxon>
        <taxon>Myxococcota</taxon>
        <taxon>Myxococcia</taxon>
        <taxon>Myxococcales</taxon>
        <taxon>Cystobacterineae</taxon>
        <taxon>Archangiaceae</taxon>
        <taxon>Cystobacter</taxon>
    </lineage>
</organism>
<dbReference type="EMBL" id="ANAH02000015">
    <property type="protein sequence ID" value="EPX59744.1"/>
    <property type="molecule type" value="Genomic_DNA"/>
</dbReference>
<dbReference type="eggNOG" id="COG4223">
    <property type="taxonomic scope" value="Bacteria"/>
</dbReference>
<gene>
    <name evidence="2" type="ORF">D187_002488</name>
</gene>
<name>S9QEK0_CYSF2</name>
<evidence type="ECO:0000256" key="1">
    <source>
        <dbReference type="SAM" id="SignalP"/>
    </source>
</evidence>
<keyword evidence="1" id="KW-0732">Signal</keyword>
<dbReference type="Pfam" id="PF14412">
    <property type="entry name" value="AHH"/>
    <property type="match status" value="1"/>
</dbReference>
<dbReference type="Proteomes" id="UP000011682">
    <property type="component" value="Unassembled WGS sequence"/>
</dbReference>
<protein>
    <submittedName>
        <fullName evidence="2">RhsD protein</fullName>
    </submittedName>
</protein>
<evidence type="ECO:0000313" key="2">
    <source>
        <dbReference type="EMBL" id="EPX59744.1"/>
    </source>
</evidence>
<feature type="chain" id="PRO_5004567973" evidence="1">
    <location>
        <begin position="29"/>
        <end position="437"/>
    </location>
</feature>
<sequence length="437" mass="46859">MRRPRVPLTPSHILHALCMLLVPLAVQAAPAEVESRLSILKPVTVSEYRGAPAHGLKLTFEKLGPNPALALFSLKDAREVLAAMERTGSSPDARSSNLERRVREEFEEMYGPPLVSPPSSLESARWFQALKLSPRYMGDGAREAAVEMFKSPAMLLSVGMSMVLYMMAWAAPEPVFSKAFAAAVTLGLLMTYTATELHNVGMACLTLYREAEAARTKEQLEAVAERFGKAMGGVGLRVLVTVAGTQMAKGLPEVPGGGLWTRLSPPRFAFAGGGARGGLSVGAGARAQVSVANGTVVLMGVSANTTASAVASAVSSARTTGDCAQSKEDDNHAHHLCTNKNNKSESTGGPWTPRFEEFFEQAGMSLEDPINIVYLRGHKGPHPEEYHREVFSRLDTAMEACGTPSDCRARLIKELDRIAGSVCTPGSKLNKLIKRNP</sequence>
<reference evidence="2" key="1">
    <citation type="submission" date="2013-05" db="EMBL/GenBank/DDBJ databases">
        <title>Genome assembly of Cystobacter fuscus DSM 2262.</title>
        <authorList>
            <person name="Sharma G."/>
            <person name="Khatri I."/>
            <person name="Kaur C."/>
            <person name="Mayilraj S."/>
            <person name="Subramanian S."/>
        </authorList>
    </citation>
    <scope>NUCLEOTIDE SEQUENCE [LARGE SCALE GENOMIC DNA]</scope>
    <source>
        <strain evidence="2">DSM 2262</strain>
    </source>
</reference>
<proteinExistence type="predicted"/>
<keyword evidence="3" id="KW-1185">Reference proteome</keyword>
<dbReference type="AlphaFoldDB" id="S9QEK0"/>
<comment type="caution">
    <text evidence="2">The sequence shown here is derived from an EMBL/GenBank/DDBJ whole genome shotgun (WGS) entry which is preliminary data.</text>
</comment>
<evidence type="ECO:0000313" key="3">
    <source>
        <dbReference type="Proteomes" id="UP000011682"/>
    </source>
</evidence>
<accession>S9QEK0</accession>
<dbReference type="RefSeq" id="WP_002625561.1">
    <property type="nucleotide sequence ID" value="NZ_ANAH02000015.1"/>
</dbReference>
<feature type="signal peptide" evidence="1">
    <location>
        <begin position="1"/>
        <end position="28"/>
    </location>
</feature>
<dbReference type="InterPro" id="IPR032871">
    <property type="entry name" value="AHH_dom_containing"/>
</dbReference>